<dbReference type="SUPFAM" id="SSF52096">
    <property type="entry name" value="ClpP/crotonase"/>
    <property type="match status" value="2"/>
</dbReference>
<dbReference type="GO" id="GO:0003989">
    <property type="term" value="F:acetyl-CoA carboxylase activity"/>
    <property type="evidence" value="ECO:0007669"/>
    <property type="project" value="InterPro"/>
</dbReference>
<evidence type="ECO:0000259" key="2">
    <source>
        <dbReference type="PROSITE" id="PS50989"/>
    </source>
</evidence>
<reference evidence="3" key="1">
    <citation type="submission" date="2025-08" db="UniProtKB">
        <authorList>
            <consortium name="Ensembl"/>
        </authorList>
    </citation>
    <scope>IDENTIFICATION</scope>
</reference>
<dbReference type="InterPro" id="IPR013537">
    <property type="entry name" value="AcCoA_COase_cen"/>
</dbReference>
<dbReference type="PANTHER" id="PTHR45728">
    <property type="entry name" value="ACETYL-COA CARBOXYLASE, ISOFORM A"/>
    <property type="match status" value="1"/>
</dbReference>
<evidence type="ECO:0000313" key="4">
    <source>
        <dbReference type="Proteomes" id="UP000694419"/>
    </source>
</evidence>
<dbReference type="FunFam" id="2.40.460.10:FF:000001">
    <property type="entry name" value="Acetyl-CoA carboxylase 1"/>
    <property type="match status" value="1"/>
</dbReference>
<dbReference type="GO" id="GO:0006633">
    <property type="term" value="P:fatty acid biosynthetic process"/>
    <property type="evidence" value="ECO:0007669"/>
    <property type="project" value="InterPro"/>
</dbReference>
<dbReference type="Proteomes" id="UP000694419">
    <property type="component" value="Unplaced"/>
</dbReference>
<dbReference type="AlphaFoldDB" id="A0A8C3KJY6"/>
<dbReference type="InterPro" id="IPR011762">
    <property type="entry name" value="COA_CT_N"/>
</dbReference>
<evidence type="ECO:0000259" key="1">
    <source>
        <dbReference type="PROSITE" id="PS50980"/>
    </source>
</evidence>
<dbReference type="Pfam" id="PF08326">
    <property type="entry name" value="ACC_central"/>
    <property type="match status" value="1"/>
</dbReference>
<evidence type="ECO:0000313" key="3">
    <source>
        <dbReference type="Ensembl" id="ENSCPGP00000023544.1"/>
    </source>
</evidence>
<feature type="domain" description="CoA carboxyltransferase N-terminal" evidence="1">
    <location>
        <begin position="347"/>
        <end position="677"/>
    </location>
</feature>
<protein>
    <submittedName>
        <fullName evidence="3">Acetyl-CoA carboxylase beta</fullName>
    </submittedName>
</protein>
<feature type="domain" description="CoA carboxyltransferase C-terminal" evidence="2">
    <location>
        <begin position="681"/>
        <end position="817"/>
    </location>
</feature>
<dbReference type="Ensembl" id="ENSCPGT00000025724.1">
    <property type="protein sequence ID" value="ENSCPGP00000023544.1"/>
    <property type="gene ID" value="ENSCPGG00000011472.1"/>
</dbReference>
<dbReference type="PROSITE" id="PS50980">
    <property type="entry name" value="COA_CT_NTER"/>
    <property type="match status" value="1"/>
</dbReference>
<dbReference type="InterPro" id="IPR029045">
    <property type="entry name" value="ClpP/crotonase-like_dom_sf"/>
</dbReference>
<sequence>MSVPISISNPDLARHSTELFMDSGFSPLSQRMGAMVAFDKFEDFTRNFDEVISCFADPPSESTLFSEARATVYEEEDAKNVREEPIHILNIALRWAEHMEDEKLVPIFRAFAQSKVCFWGLFTLSFLSRLARDEFAEDRIYRHLEPALAFQLELSRMRNFDLTAIPCANHKMHLYLGAAKVQAGTEATDYRFFIRAIVRHSDLITKEASFEYLQNEGERLLLEAMDELEVAFNNTTVRTDCNHIFLNFVPTVVMDPSKIEESVRSMVMRYGSRLWKLRVLQAEVKINIRLTPTATAIPIRLFLTNESGYYLDISLYKEVRDPGTGSIMFQSYGDKQGQQHGMLINTPYVTKDLLQAKRFQAQTLGTTYVYDFPEMIRQALFKLWGSSEQYPKDVLTYTELVLDSQGQLVQMNRVPGGNEVGMVAFKMKLKTPEYPKGREIVLICNDITHKIGSFGPEEDLVFLRASELARAEGIPRIYIAANSGARIGFADEIKHMFQVAWIDPEDPYKGFKYLYLTPQDYTRISAMNSVHCEHVEEGGESRYVLLDIIGKDNGFGVENLRAAGTIAGESSRAYDEIVTISMVTCRAIGIGAYLVRLGQRVIQVENSHIILTGVAALNKVLGREVYTSNNQLGGVQIMHNNGVSHVTVPDDFEGVYTILQWLSYIPKDNKSPVPVTAISDPIEREIDFVPSKVPYDPRWMLAGRPHPTLKGTWQSGFFDQGSFLEIMRPWAQTVVVGRARLGGLPVGVIAVETRTVEVTIPADPANPDSEAKIIQQAGQVWFPDSAFKTAQAIRDFNREHLPLMIFANWRGFSSGMKGTCSWGAQIPVLCHTAEVLKANSELSHIHIQSMLRRWFMETEGAAKVPLTPASRGVPAARGVPRAVTLVSCSSALLLVSP</sequence>
<dbReference type="Gene3D" id="3.90.226.10">
    <property type="entry name" value="2-enoyl-CoA Hydratase, Chain A, domain 1"/>
    <property type="match status" value="2"/>
</dbReference>
<dbReference type="Gene3D" id="2.40.460.10">
    <property type="entry name" value="Biotin dependent carboxylase carboxyltransferase"/>
    <property type="match status" value="1"/>
</dbReference>
<dbReference type="InterPro" id="IPR049076">
    <property type="entry name" value="ACCA"/>
</dbReference>
<dbReference type="GO" id="GO:0005739">
    <property type="term" value="C:mitochondrion"/>
    <property type="evidence" value="ECO:0007669"/>
    <property type="project" value="TreeGrafter"/>
</dbReference>
<dbReference type="GO" id="GO:0005524">
    <property type="term" value="F:ATP binding"/>
    <property type="evidence" value="ECO:0007669"/>
    <property type="project" value="InterPro"/>
</dbReference>
<reference evidence="3" key="2">
    <citation type="submission" date="2025-09" db="UniProtKB">
        <authorList>
            <consortium name="Ensembl"/>
        </authorList>
    </citation>
    <scope>IDENTIFICATION</scope>
</reference>
<organism evidence="3 4">
    <name type="scientific">Calidris pygmaea</name>
    <name type="common">Spoon-billed sandpiper</name>
    <dbReference type="NCBI Taxonomy" id="425635"/>
    <lineage>
        <taxon>Eukaryota</taxon>
        <taxon>Metazoa</taxon>
        <taxon>Chordata</taxon>
        <taxon>Craniata</taxon>
        <taxon>Vertebrata</taxon>
        <taxon>Euteleostomi</taxon>
        <taxon>Archelosauria</taxon>
        <taxon>Archosauria</taxon>
        <taxon>Dinosauria</taxon>
        <taxon>Saurischia</taxon>
        <taxon>Theropoda</taxon>
        <taxon>Coelurosauria</taxon>
        <taxon>Aves</taxon>
        <taxon>Neognathae</taxon>
        <taxon>Neoaves</taxon>
        <taxon>Charadriiformes</taxon>
        <taxon>Scolopacidae</taxon>
        <taxon>Calidris</taxon>
    </lineage>
</organism>
<dbReference type="Pfam" id="PF01039">
    <property type="entry name" value="Carboxyl_trans"/>
    <property type="match status" value="1"/>
</dbReference>
<dbReference type="PANTHER" id="PTHR45728:SF1">
    <property type="entry name" value="ACETYL-COA CARBOXYLASE 2"/>
    <property type="match status" value="1"/>
</dbReference>
<dbReference type="PROSITE" id="PS50989">
    <property type="entry name" value="COA_CT_CTER"/>
    <property type="match status" value="1"/>
</dbReference>
<keyword evidence="4" id="KW-1185">Reference proteome</keyword>
<dbReference type="InterPro" id="IPR011763">
    <property type="entry name" value="COA_CT_C"/>
</dbReference>
<accession>A0A8C3KJY6</accession>
<dbReference type="InterPro" id="IPR034733">
    <property type="entry name" value="AcCoA_carboxyl_beta"/>
</dbReference>
<proteinExistence type="predicted"/>
<name>A0A8C3KJY6_9CHAR</name>